<keyword evidence="6 8" id="KW-0342">GTP-binding</keyword>
<protein>
    <recommendedName>
        <fullName evidence="2 8">GTPase Der</fullName>
    </recommendedName>
    <alternativeName>
        <fullName evidence="7 8">GTP-binding protein EngA</fullName>
    </alternativeName>
</protein>
<dbReference type="NCBIfam" id="TIGR03594">
    <property type="entry name" value="GTPase_EngA"/>
    <property type="match status" value="1"/>
</dbReference>
<evidence type="ECO:0000256" key="1">
    <source>
        <dbReference type="ARBA" id="ARBA00008279"/>
    </source>
</evidence>
<reference evidence="13" key="1">
    <citation type="journal article" date="2019" name="Int. J. Syst. Evol. Microbiol.">
        <title>The Global Catalogue of Microorganisms (GCM) 10K type strain sequencing project: providing services to taxonomists for standard genome sequencing and annotation.</title>
        <authorList>
            <consortium name="The Broad Institute Genomics Platform"/>
            <consortium name="The Broad Institute Genome Sequencing Center for Infectious Disease"/>
            <person name="Wu L."/>
            <person name="Ma J."/>
        </authorList>
    </citation>
    <scope>NUCLEOTIDE SEQUENCE [LARGE SCALE GENOMIC DNA]</scope>
    <source>
        <strain evidence="13">IBRC-M 10908</strain>
    </source>
</reference>
<dbReference type="InterPro" id="IPR006073">
    <property type="entry name" value="GTP-bd"/>
</dbReference>
<dbReference type="NCBIfam" id="TIGR00231">
    <property type="entry name" value="small_GTP"/>
    <property type="match status" value="2"/>
</dbReference>
<feature type="domain" description="EngA-type G" evidence="11">
    <location>
        <begin position="15"/>
        <end position="178"/>
    </location>
</feature>
<dbReference type="EMBL" id="JBHSDK010000016">
    <property type="protein sequence ID" value="MFC4336145.1"/>
    <property type="molecule type" value="Genomic_DNA"/>
</dbReference>
<evidence type="ECO:0000256" key="2">
    <source>
        <dbReference type="ARBA" id="ARBA00020953"/>
    </source>
</evidence>
<dbReference type="SMART" id="SM00382">
    <property type="entry name" value="AAA"/>
    <property type="match status" value="2"/>
</dbReference>
<evidence type="ECO:0000313" key="13">
    <source>
        <dbReference type="Proteomes" id="UP001595823"/>
    </source>
</evidence>
<dbReference type="PROSITE" id="PS51712">
    <property type="entry name" value="G_ENGA"/>
    <property type="match status" value="2"/>
</dbReference>
<dbReference type="InterPro" id="IPR015946">
    <property type="entry name" value="KH_dom-like_a/b"/>
</dbReference>
<dbReference type="PIRSF" id="PIRSF006485">
    <property type="entry name" value="GTP-binding_EngA"/>
    <property type="match status" value="1"/>
</dbReference>
<evidence type="ECO:0000256" key="10">
    <source>
        <dbReference type="RuleBase" id="RU004481"/>
    </source>
</evidence>
<dbReference type="InterPro" id="IPR016484">
    <property type="entry name" value="GTPase_Der"/>
</dbReference>
<dbReference type="PANTHER" id="PTHR43834">
    <property type="entry name" value="GTPASE DER"/>
    <property type="match status" value="1"/>
</dbReference>
<dbReference type="CDD" id="cd01894">
    <property type="entry name" value="EngA1"/>
    <property type="match status" value="1"/>
</dbReference>
<feature type="binding site" evidence="8">
    <location>
        <begin position="306"/>
        <end position="309"/>
    </location>
    <ligand>
        <name>GTP</name>
        <dbReference type="ChEBI" id="CHEBI:37565"/>
        <label>2</label>
    </ligand>
</feature>
<evidence type="ECO:0000256" key="6">
    <source>
        <dbReference type="ARBA" id="ARBA00023134"/>
    </source>
</evidence>
<evidence type="ECO:0000256" key="7">
    <source>
        <dbReference type="ARBA" id="ARBA00032345"/>
    </source>
</evidence>
<keyword evidence="3 8" id="KW-0690">Ribosome biogenesis</keyword>
<keyword evidence="5 8" id="KW-0547">Nucleotide-binding</keyword>
<dbReference type="SUPFAM" id="SSF52540">
    <property type="entry name" value="P-loop containing nucleoside triphosphate hydrolases"/>
    <property type="match status" value="2"/>
</dbReference>
<evidence type="ECO:0000256" key="3">
    <source>
        <dbReference type="ARBA" id="ARBA00022517"/>
    </source>
</evidence>
<evidence type="ECO:0000256" key="9">
    <source>
        <dbReference type="PROSITE-ProRule" id="PRU01049"/>
    </source>
</evidence>
<dbReference type="InterPro" id="IPR003593">
    <property type="entry name" value="AAA+_ATPase"/>
</dbReference>
<organism evidence="12 13">
    <name type="scientific">Salininema proteolyticum</name>
    <dbReference type="NCBI Taxonomy" id="1607685"/>
    <lineage>
        <taxon>Bacteria</taxon>
        <taxon>Bacillati</taxon>
        <taxon>Actinomycetota</taxon>
        <taxon>Actinomycetes</taxon>
        <taxon>Glycomycetales</taxon>
        <taxon>Glycomycetaceae</taxon>
        <taxon>Salininema</taxon>
    </lineage>
</organism>
<comment type="function">
    <text evidence="8 10">GTPase that plays an essential role in the late steps of ribosome biogenesis.</text>
</comment>
<comment type="subunit">
    <text evidence="8">Associates with the 50S ribosomal subunit.</text>
</comment>
<feature type="binding site" evidence="8">
    <location>
        <begin position="68"/>
        <end position="72"/>
    </location>
    <ligand>
        <name>GTP</name>
        <dbReference type="ChEBI" id="CHEBI:37565"/>
        <label>1</label>
    </ligand>
</feature>
<dbReference type="Proteomes" id="UP001595823">
    <property type="component" value="Unassembled WGS sequence"/>
</dbReference>
<sequence>MDNETWTDGENGPVPTVAVVGRPNVGKSTLVNRILGRRAAVVQDQPGVTRDRIAYDAEWAGKNFSLVDTGGWEPDADGIGAAIAAQAELAMRTSDVIVFVLDARVGVTAADEQAVRILHRAKKPVILVANKADSEKQEADIAELWSLGLGQPRPLSALHGRGAGDLLDDIVEAFPEEPTGSLKEEGPHRIALVGRPNVGKSSLLNKLAGSARSVVDDAAGTTVDPVDSIVTIDDEDWTLVDTAGIRKRVKFASGAEYYASLRTQAAIESAEVAIVLLDASEPLSEQDQRVISQAVEAGRALVLAFNKWDLVDEDRRYYLEKEIDRELAQVAWAPRVNISALTGRSVQKMAIAARTALEGWTQRITTGELNKWISDLQAATPHPGRSGKIPKVLFASQVGIEPPRFVLFTTGPFDKQYQRFITRRLREDFGFTGSPIDLVIKPREPRESKKGRKR</sequence>
<name>A0ABV8U002_9ACTN</name>
<evidence type="ECO:0000256" key="4">
    <source>
        <dbReference type="ARBA" id="ARBA00022737"/>
    </source>
</evidence>
<gene>
    <name evidence="8 12" type="primary">der</name>
    <name evidence="12" type="ORF">ACFPET_13130</name>
</gene>
<evidence type="ECO:0000259" key="11">
    <source>
        <dbReference type="PROSITE" id="PS51712"/>
    </source>
</evidence>
<dbReference type="Gene3D" id="3.30.300.20">
    <property type="match status" value="1"/>
</dbReference>
<feature type="binding site" evidence="8">
    <location>
        <begin position="194"/>
        <end position="201"/>
    </location>
    <ligand>
        <name>GTP</name>
        <dbReference type="ChEBI" id="CHEBI:37565"/>
        <label>2</label>
    </ligand>
</feature>
<comment type="caution">
    <text evidence="12">The sequence shown here is derived from an EMBL/GenBank/DDBJ whole genome shotgun (WGS) entry which is preliminary data.</text>
</comment>
<keyword evidence="4 10" id="KW-0677">Repeat</keyword>
<evidence type="ECO:0000313" key="12">
    <source>
        <dbReference type="EMBL" id="MFC4336145.1"/>
    </source>
</evidence>
<dbReference type="PANTHER" id="PTHR43834:SF6">
    <property type="entry name" value="GTPASE DER"/>
    <property type="match status" value="1"/>
</dbReference>
<feature type="domain" description="EngA-type G" evidence="11">
    <location>
        <begin position="188"/>
        <end position="361"/>
    </location>
</feature>
<evidence type="ECO:0000256" key="8">
    <source>
        <dbReference type="HAMAP-Rule" id="MF_00195"/>
    </source>
</evidence>
<dbReference type="Gene3D" id="3.40.50.300">
    <property type="entry name" value="P-loop containing nucleotide triphosphate hydrolases"/>
    <property type="match status" value="2"/>
</dbReference>
<feature type="binding site" evidence="8">
    <location>
        <begin position="21"/>
        <end position="28"/>
    </location>
    <ligand>
        <name>GTP</name>
        <dbReference type="ChEBI" id="CHEBI:37565"/>
        <label>1</label>
    </ligand>
</feature>
<keyword evidence="13" id="KW-1185">Reference proteome</keyword>
<dbReference type="CDD" id="cd01895">
    <property type="entry name" value="EngA2"/>
    <property type="match status" value="1"/>
</dbReference>
<dbReference type="PRINTS" id="PR00326">
    <property type="entry name" value="GTP1OBG"/>
</dbReference>
<dbReference type="NCBIfam" id="NF002828">
    <property type="entry name" value="PRK03003.1"/>
    <property type="match status" value="1"/>
</dbReference>
<dbReference type="Pfam" id="PF01926">
    <property type="entry name" value="MMR_HSR1"/>
    <property type="match status" value="2"/>
</dbReference>
<dbReference type="InterPro" id="IPR027417">
    <property type="entry name" value="P-loop_NTPase"/>
</dbReference>
<comment type="similarity">
    <text evidence="1 8 9 10">Belongs to the TRAFAC class TrmE-Era-EngA-EngB-Septin-like GTPase superfamily. EngA (Der) GTPase family.</text>
</comment>
<dbReference type="HAMAP" id="MF_00195">
    <property type="entry name" value="GTPase_Der"/>
    <property type="match status" value="1"/>
</dbReference>
<accession>A0ABV8U002</accession>
<dbReference type="InterPro" id="IPR005225">
    <property type="entry name" value="Small_GTP-bd"/>
</dbReference>
<dbReference type="Pfam" id="PF14714">
    <property type="entry name" value="KH_dom-like"/>
    <property type="match status" value="1"/>
</dbReference>
<evidence type="ECO:0000256" key="5">
    <source>
        <dbReference type="ARBA" id="ARBA00022741"/>
    </source>
</evidence>
<dbReference type="InterPro" id="IPR032859">
    <property type="entry name" value="KH_dom-like"/>
</dbReference>
<feature type="binding site" evidence="8">
    <location>
        <begin position="130"/>
        <end position="133"/>
    </location>
    <ligand>
        <name>GTP</name>
        <dbReference type="ChEBI" id="CHEBI:37565"/>
        <label>1</label>
    </ligand>
</feature>
<proteinExistence type="inferred from homology"/>
<dbReference type="RefSeq" id="WP_380621743.1">
    <property type="nucleotide sequence ID" value="NZ_JBHSDK010000016.1"/>
</dbReference>
<dbReference type="InterPro" id="IPR031166">
    <property type="entry name" value="G_ENGA"/>
</dbReference>
<feature type="binding site" evidence="8">
    <location>
        <begin position="241"/>
        <end position="245"/>
    </location>
    <ligand>
        <name>GTP</name>
        <dbReference type="ChEBI" id="CHEBI:37565"/>
        <label>2</label>
    </ligand>
</feature>